<name>A0A8H7MHL6_9PLEO</name>
<proteinExistence type="predicted"/>
<protein>
    <submittedName>
        <fullName evidence="1">Uncharacterized protein</fullName>
    </submittedName>
</protein>
<sequence length="94" mass="10692">MSAPTAPMAAFAAAVASQMQRRLLFLHACMGTVLEELADMGDVPGVEDQEEWVLYWEDWAQMMGYFVGHQQEWLVGAAWLVWARAYLQVWALDQ</sequence>
<evidence type="ECO:0000313" key="2">
    <source>
        <dbReference type="Proteomes" id="UP000651452"/>
    </source>
</evidence>
<dbReference type="Proteomes" id="UP000651452">
    <property type="component" value="Unassembled WGS sequence"/>
</dbReference>
<keyword evidence="2" id="KW-1185">Reference proteome</keyword>
<gene>
    <name evidence="1" type="ORF">EKO04_007179</name>
</gene>
<organism evidence="1 2">
    <name type="scientific">Ascochyta lentis</name>
    <dbReference type="NCBI Taxonomy" id="205686"/>
    <lineage>
        <taxon>Eukaryota</taxon>
        <taxon>Fungi</taxon>
        <taxon>Dikarya</taxon>
        <taxon>Ascomycota</taxon>
        <taxon>Pezizomycotina</taxon>
        <taxon>Dothideomycetes</taxon>
        <taxon>Pleosporomycetidae</taxon>
        <taxon>Pleosporales</taxon>
        <taxon>Pleosporineae</taxon>
        <taxon>Didymellaceae</taxon>
        <taxon>Ascochyta</taxon>
    </lineage>
</organism>
<evidence type="ECO:0000313" key="1">
    <source>
        <dbReference type="EMBL" id="KAF9695020.1"/>
    </source>
</evidence>
<reference evidence="1" key="1">
    <citation type="submission" date="2018-12" db="EMBL/GenBank/DDBJ databases">
        <authorList>
            <person name="Syme R.A."/>
            <person name="Farfan-Caceres L."/>
            <person name="Lichtenzveig J."/>
        </authorList>
    </citation>
    <scope>NUCLEOTIDE SEQUENCE</scope>
    <source>
        <strain evidence="1">Al4</strain>
    </source>
</reference>
<dbReference type="OrthoDB" id="3783023at2759"/>
<comment type="caution">
    <text evidence="1">The sequence shown here is derived from an EMBL/GenBank/DDBJ whole genome shotgun (WGS) entry which is preliminary data.</text>
</comment>
<dbReference type="EMBL" id="RZGK01000012">
    <property type="protein sequence ID" value="KAF9695020.1"/>
    <property type="molecule type" value="Genomic_DNA"/>
</dbReference>
<accession>A0A8H7MHL6</accession>
<reference evidence="1" key="2">
    <citation type="submission" date="2020-09" db="EMBL/GenBank/DDBJ databases">
        <title>Reference genome assembly for Australian Ascochyta lentis isolate Al4.</title>
        <authorList>
            <person name="Lee R.C."/>
            <person name="Farfan-Caceres L.M."/>
            <person name="Debler J.W."/>
            <person name="Williams A.H."/>
            <person name="Henares B.M."/>
        </authorList>
    </citation>
    <scope>NUCLEOTIDE SEQUENCE</scope>
    <source>
        <strain evidence="1">Al4</strain>
    </source>
</reference>
<dbReference type="AlphaFoldDB" id="A0A8H7MHL6"/>